<sequence>MKDQGLETLKIQAAAAPCLYGNGRQLRQQKLPKKQVRPHQQKISFFITLTTFVILQ</sequence>
<dbReference type="EMBL" id="MCGT01000013">
    <property type="protein sequence ID" value="ORX54371.1"/>
    <property type="molecule type" value="Genomic_DNA"/>
</dbReference>
<organism evidence="1 2">
    <name type="scientific">Hesseltinella vesiculosa</name>
    <dbReference type="NCBI Taxonomy" id="101127"/>
    <lineage>
        <taxon>Eukaryota</taxon>
        <taxon>Fungi</taxon>
        <taxon>Fungi incertae sedis</taxon>
        <taxon>Mucoromycota</taxon>
        <taxon>Mucoromycotina</taxon>
        <taxon>Mucoromycetes</taxon>
        <taxon>Mucorales</taxon>
        <taxon>Cunninghamellaceae</taxon>
        <taxon>Hesseltinella</taxon>
    </lineage>
</organism>
<protein>
    <submittedName>
        <fullName evidence="1">Uncharacterized protein</fullName>
    </submittedName>
</protein>
<reference evidence="1 2" key="1">
    <citation type="submission" date="2016-07" db="EMBL/GenBank/DDBJ databases">
        <title>Pervasive Adenine N6-methylation of Active Genes in Fungi.</title>
        <authorList>
            <consortium name="DOE Joint Genome Institute"/>
            <person name="Mondo S.J."/>
            <person name="Dannebaum R.O."/>
            <person name="Kuo R.C."/>
            <person name="Labutti K."/>
            <person name="Haridas S."/>
            <person name="Kuo A."/>
            <person name="Salamov A."/>
            <person name="Ahrendt S.R."/>
            <person name="Lipzen A."/>
            <person name="Sullivan W."/>
            <person name="Andreopoulos W.B."/>
            <person name="Clum A."/>
            <person name="Lindquist E."/>
            <person name="Daum C."/>
            <person name="Ramamoorthy G.K."/>
            <person name="Gryganskyi A."/>
            <person name="Culley D."/>
            <person name="Magnuson J.K."/>
            <person name="James T.Y."/>
            <person name="O'Malley M.A."/>
            <person name="Stajich J.E."/>
            <person name="Spatafora J.W."/>
            <person name="Visel A."/>
            <person name="Grigoriev I.V."/>
        </authorList>
    </citation>
    <scope>NUCLEOTIDE SEQUENCE [LARGE SCALE GENOMIC DNA]</scope>
    <source>
        <strain evidence="1 2">NRRL 3301</strain>
    </source>
</reference>
<accession>A0A1X2GI33</accession>
<evidence type="ECO:0000313" key="1">
    <source>
        <dbReference type="EMBL" id="ORX54371.1"/>
    </source>
</evidence>
<gene>
    <name evidence="1" type="ORF">DM01DRAFT_1335521</name>
</gene>
<proteinExistence type="predicted"/>
<comment type="caution">
    <text evidence="1">The sequence shown here is derived from an EMBL/GenBank/DDBJ whole genome shotgun (WGS) entry which is preliminary data.</text>
</comment>
<dbReference type="Proteomes" id="UP000242146">
    <property type="component" value="Unassembled WGS sequence"/>
</dbReference>
<dbReference type="AlphaFoldDB" id="A0A1X2GI33"/>
<name>A0A1X2GI33_9FUNG</name>
<keyword evidence="2" id="KW-1185">Reference proteome</keyword>
<evidence type="ECO:0000313" key="2">
    <source>
        <dbReference type="Proteomes" id="UP000242146"/>
    </source>
</evidence>